<evidence type="ECO:0000313" key="3">
    <source>
        <dbReference type="Proteomes" id="UP000589984"/>
    </source>
</evidence>
<keyword evidence="3" id="KW-1185">Reference proteome</keyword>
<feature type="region of interest" description="Disordered" evidence="1">
    <location>
        <begin position="67"/>
        <end position="96"/>
    </location>
</feature>
<name>A0A7Y6RGY4_9GAMM</name>
<evidence type="ECO:0000313" key="2">
    <source>
        <dbReference type="EMBL" id="NVF16556.1"/>
    </source>
</evidence>
<sequence>MKNLVYDDKQQLIGHFVKDKYLKRVALEASDGNTYSIPTQELTRQDDHWILAKPLSEYVKLSTYQKQQEHVDELSDESFPASDPPDFTLGRNGLNQ</sequence>
<proteinExistence type="predicted"/>
<dbReference type="Proteomes" id="UP000589984">
    <property type="component" value="Unassembled WGS sequence"/>
</dbReference>
<accession>A0A7Y6RGY4</accession>
<dbReference type="RefSeq" id="WP_176305046.1">
    <property type="nucleotide sequence ID" value="NZ_JABWCV010000046.1"/>
</dbReference>
<reference evidence="2 3" key="1">
    <citation type="submission" date="2020-06" db="EMBL/GenBank/DDBJ databases">
        <title>Halomonas sp. QX-1 draft genome sequence.</title>
        <authorList>
            <person name="Qiu X."/>
        </authorList>
    </citation>
    <scope>NUCLEOTIDE SEQUENCE [LARGE SCALE GENOMIC DNA]</scope>
    <source>
        <strain evidence="2 3">QX-1</strain>
    </source>
</reference>
<gene>
    <name evidence="2" type="ORF">HUO07_20775</name>
</gene>
<organism evidence="2 3">
    <name type="scientific">Vreelandella maris</name>
    <dbReference type="NCBI Taxonomy" id="2729617"/>
    <lineage>
        <taxon>Bacteria</taxon>
        <taxon>Pseudomonadati</taxon>
        <taxon>Pseudomonadota</taxon>
        <taxon>Gammaproteobacteria</taxon>
        <taxon>Oceanospirillales</taxon>
        <taxon>Halomonadaceae</taxon>
        <taxon>Vreelandella</taxon>
    </lineage>
</organism>
<dbReference type="EMBL" id="JABWCV010000046">
    <property type="protein sequence ID" value="NVF16556.1"/>
    <property type="molecule type" value="Genomic_DNA"/>
</dbReference>
<evidence type="ECO:0008006" key="4">
    <source>
        <dbReference type="Google" id="ProtNLM"/>
    </source>
</evidence>
<dbReference type="AlphaFoldDB" id="A0A7Y6RGY4"/>
<comment type="caution">
    <text evidence="2">The sequence shown here is derived from an EMBL/GenBank/DDBJ whole genome shotgun (WGS) entry which is preliminary data.</text>
</comment>
<evidence type="ECO:0000256" key="1">
    <source>
        <dbReference type="SAM" id="MobiDB-lite"/>
    </source>
</evidence>
<protein>
    <recommendedName>
        <fullName evidence="4">DUF2171 domain-containing protein</fullName>
    </recommendedName>
</protein>